<protein>
    <submittedName>
        <fullName evidence="1">Uncharacterized protein</fullName>
    </submittedName>
</protein>
<dbReference type="AlphaFoldDB" id="A0A380WUP6"/>
<evidence type="ECO:0000313" key="2">
    <source>
        <dbReference type="Proteomes" id="UP000255124"/>
    </source>
</evidence>
<sequence length="46" mass="5121">MNFKKGIIVALLLTIGAGLSLNQNNKQVAVEHEDMIINQYFVITDC</sequence>
<organism evidence="1 2">
    <name type="scientific">Anaerococcus octavius</name>
    <dbReference type="NCBI Taxonomy" id="54007"/>
    <lineage>
        <taxon>Bacteria</taxon>
        <taxon>Bacillati</taxon>
        <taxon>Bacillota</taxon>
        <taxon>Tissierellia</taxon>
        <taxon>Tissierellales</taxon>
        <taxon>Peptoniphilaceae</taxon>
        <taxon>Anaerococcus</taxon>
    </lineage>
</organism>
<dbReference type="Proteomes" id="UP000255124">
    <property type="component" value="Unassembled WGS sequence"/>
</dbReference>
<gene>
    <name evidence="1" type="ORF">NCTC9810_01120</name>
</gene>
<proteinExistence type="predicted"/>
<evidence type="ECO:0000313" key="1">
    <source>
        <dbReference type="EMBL" id="SUU92781.1"/>
    </source>
</evidence>
<reference evidence="1 2" key="1">
    <citation type="submission" date="2018-06" db="EMBL/GenBank/DDBJ databases">
        <authorList>
            <consortium name="Pathogen Informatics"/>
            <person name="Doyle S."/>
        </authorList>
    </citation>
    <scope>NUCLEOTIDE SEQUENCE [LARGE SCALE GENOMIC DNA]</scope>
    <source>
        <strain evidence="1 2">NCTC9810</strain>
    </source>
</reference>
<accession>A0A380WUP6</accession>
<name>A0A380WUP6_9FIRM</name>
<dbReference type="EMBL" id="UFTA01000002">
    <property type="protein sequence ID" value="SUU92781.1"/>
    <property type="molecule type" value="Genomic_DNA"/>
</dbReference>
<dbReference type="RefSeq" id="WP_172540063.1">
    <property type="nucleotide sequence ID" value="NZ_CALTZC010000023.1"/>
</dbReference>